<organism evidence="1 2">
    <name type="scientific">Paenibacillus baimaensis</name>
    <dbReference type="NCBI Taxonomy" id="2982185"/>
    <lineage>
        <taxon>Bacteria</taxon>
        <taxon>Bacillati</taxon>
        <taxon>Bacillota</taxon>
        <taxon>Bacilli</taxon>
        <taxon>Bacillales</taxon>
        <taxon>Paenibacillaceae</taxon>
        <taxon>Paenibacillus</taxon>
    </lineage>
</organism>
<name>A0ABT2UPG6_9BACL</name>
<evidence type="ECO:0000313" key="2">
    <source>
        <dbReference type="Proteomes" id="UP001652445"/>
    </source>
</evidence>
<reference evidence="1 2" key="1">
    <citation type="submission" date="2022-09" db="EMBL/GenBank/DDBJ databases">
        <authorList>
            <person name="Han X.L."/>
            <person name="Wang Q."/>
            <person name="Lu T."/>
        </authorList>
    </citation>
    <scope>NUCLEOTIDE SEQUENCE [LARGE SCALE GENOMIC DNA]</scope>
    <source>
        <strain evidence="1 2">WQ 127069</strain>
    </source>
</reference>
<dbReference type="EMBL" id="JAOQIO010000095">
    <property type="protein sequence ID" value="MCU6795926.1"/>
    <property type="molecule type" value="Genomic_DNA"/>
</dbReference>
<dbReference type="Pfam" id="PF12982">
    <property type="entry name" value="DUF3866"/>
    <property type="match status" value="1"/>
</dbReference>
<keyword evidence="2" id="KW-1185">Reference proteome</keyword>
<accession>A0ABT2UPG6</accession>
<dbReference type="Proteomes" id="UP001652445">
    <property type="component" value="Unassembled WGS sequence"/>
</dbReference>
<sequence>MQWEIAIVTQILEHRHGLQELNVKMQNGSVSKAIHYTDDHCQVTVNDQVLLNTTAVSLKLGTGGYHIVHAAMPRNGEETCEANALSAFEQVECHSCLFDSKPIDRSRGHIMKLRYTSLQRPVLAVEEPASSYHTMFKHRQSLQGVPVLIGELHSMLPAAVCRLQQLSRESGIACRIAYVMSDGGALPIAFSRHIAELRKLNWLVGTVTYGHAYGGDVEAVNKYTALLAAKHVLQADIVIVTMGPGSVGTGTRLGFSGLETGELMNASIALGGFPWLIPRISFADSRPSHHGISHHTLTVLQDIAAARCRVVLPDLQHEQGAYLRQQAEQALLSHKHELEWRIPVSGSLWEAAVAPYALSILTMGRGLSADPTYFAGIGTAVEAAWDYWLETRN</sequence>
<protein>
    <submittedName>
        <fullName evidence="1">DUF3866 family protein</fullName>
    </submittedName>
</protein>
<gene>
    <name evidence="1" type="ORF">OB236_27785</name>
</gene>
<dbReference type="InterPro" id="IPR024479">
    <property type="entry name" value="DUF3866"/>
</dbReference>
<evidence type="ECO:0000313" key="1">
    <source>
        <dbReference type="EMBL" id="MCU6795926.1"/>
    </source>
</evidence>
<dbReference type="RefSeq" id="WP_262686805.1">
    <property type="nucleotide sequence ID" value="NZ_JAOQIO010000095.1"/>
</dbReference>
<proteinExistence type="predicted"/>
<comment type="caution">
    <text evidence="1">The sequence shown here is derived from an EMBL/GenBank/DDBJ whole genome shotgun (WGS) entry which is preliminary data.</text>
</comment>